<organism evidence="2 3">
    <name type="scientific">Notechis scutatus</name>
    <name type="common">mainland tiger snake</name>
    <dbReference type="NCBI Taxonomy" id="8663"/>
    <lineage>
        <taxon>Eukaryota</taxon>
        <taxon>Metazoa</taxon>
        <taxon>Chordata</taxon>
        <taxon>Craniata</taxon>
        <taxon>Vertebrata</taxon>
        <taxon>Euteleostomi</taxon>
        <taxon>Lepidosauria</taxon>
        <taxon>Squamata</taxon>
        <taxon>Bifurcata</taxon>
        <taxon>Unidentata</taxon>
        <taxon>Episquamata</taxon>
        <taxon>Toxicofera</taxon>
        <taxon>Serpentes</taxon>
        <taxon>Colubroidea</taxon>
        <taxon>Elapidae</taxon>
        <taxon>Hydrophiinae</taxon>
        <taxon>Notechis</taxon>
    </lineage>
</organism>
<dbReference type="GO" id="GO:0007165">
    <property type="term" value="P:signal transduction"/>
    <property type="evidence" value="ECO:0007669"/>
    <property type="project" value="InterPro"/>
</dbReference>
<sequence>MGTGASISLCQSLSSVKVKHGENKVGPEPQTIFGSPLDIVIKDTTQQPVPLVVQHTVEYLEEFGLNHTGLFRISGSAAKIRALRLKYDQGEEVDLVKEGDINTVASLLKLFLNQLPTAVFPEDLCTDIWAVFEANKNCTTEQTRCLKQLLSSLPEAHSHLACFLIRFLTKVAANSDVNQMTLENLAIVFSPTLFRIPCSPLAYEKQTLCYAMLLHMLQHHKDLFLQSSNHHVSPTEEQAQIFHPASAPQELTQQTEKNEPPQRIPRAVWHLPSMWWQCCVFNLSAHSSGKTGSV</sequence>
<evidence type="ECO:0000313" key="2">
    <source>
        <dbReference type="Proteomes" id="UP000504612"/>
    </source>
</evidence>
<dbReference type="InterPro" id="IPR039102">
    <property type="entry name" value="FAM13"/>
</dbReference>
<dbReference type="GeneID" id="113416354"/>
<protein>
    <submittedName>
        <fullName evidence="3">Protein FAM13A-like</fullName>
    </submittedName>
</protein>
<feature type="domain" description="Rho-GAP" evidence="1">
    <location>
        <begin position="35"/>
        <end position="224"/>
    </location>
</feature>
<dbReference type="InterPro" id="IPR000198">
    <property type="entry name" value="RhoGAP_dom"/>
</dbReference>
<dbReference type="AlphaFoldDB" id="A0A6J1UI06"/>
<proteinExistence type="predicted"/>
<dbReference type="KEGG" id="nss:113416354"/>
<dbReference type="Gene3D" id="1.10.555.10">
    <property type="entry name" value="Rho GTPase activation protein"/>
    <property type="match status" value="1"/>
</dbReference>
<gene>
    <name evidence="3" type="primary">LOC113416354</name>
</gene>
<dbReference type="SUPFAM" id="SSF48350">
    <property type="entry name" value="GTPase activation domain, GAP"/>
    <property type="match status" value="1"/>
</dbReference>
<dbReference type="PANTHER" id="PTHR15904">
    <property type="entry name" value="FAM13"/>
    <property type="match status" value="1"/>
</dbReference>
<keyword evidence="2" id="KW-1185">Reference proteome</keyword>
<dbReference type="SMART" id="SM00324">
    <property type="entry name" value="RhoGAP"/>
    <property type="match status" value="1"/>
</dbReference>
<dbReference type="InterPro" id="IPR008936">
    <property type="entry name" value="Rho_GTPase_activation_prot"/>
</dbReference>
<accession>A0A6J1UI06</accession>
<dbReference type="Proteomes" id="UP000504612">
    <property type="component" value="Unplaced"/>
</dbReference>
<evidence type="ECO:0000313" key="3">
    <source>
        <dbReference type="RefSeq" id="XP_026529960.1"/>
    </source>
</evidence>
<evidence type="ECO:0000259" key="1">
    <source>
        <dbReference type="PROSITE" id="PS50238"/>
    </source>
</evidence>
<reference evidence="3" key="1">
    <citation type="submission" date="2025-08" db="UniProtKB">
        <authorList>
            <consortium name="RefSeq"/>
        </authorList>
    </citation>
    <scope>IDENTIFICATION</scope>
</reference>
<name>A0A6J1UI06_9SAUR</name>
<dbReference type="PANTHER" id="PTHR15904:SF19">
    <property type="entry name" value="PROTEIN FAM13C"/>
    <property type="match status" value="1"/>
</dbReference>
<dbReference type="CDD" id="cd00159">
    <property type="entry name" value="RhoGAP"/>
    <property type="match status" value="1"/>
</dbReference>
<dbReference type="RefSeq" id="XP_026529960.1">
    <property type="nucleotide sequence ID" value="XM_026674175.1"/>
</dbReference>
<dbReference type="PROSITE" id="PS50238">
    <property type="entry name" value="RHOGAP"/>
    <property type="match status" value="1"/>
</dbReference>
<dbReference type="Pfam" id="PF00620">
    <property type="entry name" value="RhoGAP"/>
    <property type="match status" value="1"/>
</dbReference>